<comment type="caution">
    <text evidence="8">The sequence shown here is derived from an EMBL/GenBank/DDBJ whole genome shotgun (WGS) entry which is preliminary data.</text>
</comment>
<evidence type="ECO:0000256" key="4">
    <source>
        <dbReference type="ARBA" id="ARBA00023136"/>
    </source>
</evidence>
<dbReference type="PANTHER" id="PTHR10806">
    <property type="entry name" value="SIGNAL PEPTIDASE COMPLEX CATALYTIC SUBUNIT SEC11"/>
    <property type="match status" value="1"/>
</dbReference>
<dbReference type="InterPro" id="IPR036286">
    <property type="entry name" value="LexA/Signal_pep-like_sf"/>
</dbReference>
<keyword evidence="4 6" id="KW-0472">Membrane</keyword>
<dbReference type="PROSITE" id="PS51841">
    <property type="entry name" value="LTD"/>
    <property type="match status" value="1"/>
</dbReference>
<reference evidence="8 9" key="1">
    <citation type="journal article" date="2017" name="ISME J.">
        <title>Potential for microbial H2 and metal transformations associated with novel bacteria and archaea in deep terrestrial subsurface sediments.</title>
        <authorList>
            <person name="Hernsdorf A.W."/>
            <person name="Amano Y."/>
            <person name="Miyakawa K."/>
            <person name="Ise K."/>
            <person name="Suzuki Y."/>
            <person name="Anantharaman K."/>
            <person name="Probst A."/>
            <person name="Burstein D."/>
            <person name="Thomas B.C."/>
            <person name="Banfield J.F."/>
        </authorList>
    </citation>
    <scope>NUCLEOTIDE SEQUENCE [LARGE SCALE GENOMIC DNA]</scope>
    <source>
        <strain evidence="8">HGW-Dojkabacteria-1</strain>
    </source>
</reference>
<sequence length="399" mass="44802">MIKGILKIIEWGIFLLLLFVLFLVASPLLPTNEYVSTHIVSTGSMEPKIKAGSIVFSTLKNDEINRGDIIVFTSPDNQEITVIHRVRNITEEGYITKGDNNKSEDNWVVNTSNIKGKVIFDLPYLGYAVEWMKTPIGFISLLILPALIFLISQIRRIREGINEEVEKRTKEEVERIKLRDTNPPLIIFIVLVNSLLFSINTTNTYALFSSTAEITGMVIATGEIEENPRSVVLNEIMWMGSTISEKDEWIELRNMTDKEIDISGWRIEGAVAGSKGHLQIPNGYMIPANGYFLIANKYEEDRSTALNVSVDLRSTSINLNDDYLKNGILVLKDKNGNEIDKTGIGNIWPSGLNEETKHSMQRHTSPEDGWYTCMDPICGSDIYWIVVGQNFGTPGGPNL</sequence>
<dbReference type="Pfam" id="PF00932">
    <property type="entry name" value="LTD"/>
    <property type="match status" value="1"/>
</dbReference>
<feature type="transmembrane region" description="Helical" evidence="6">
    <location>
        <begin position="185"/>
        <end position="208"/>
    </location>
</feature>
<evidence type="ECO:0000256" key="2">
    <source>
        <dbReference type="ARBA" id="ARBA00022692"/>
    </source>
</evidence>
<dbReference type="InterPro" id="IPR036415">
    <property type="entry name" value="Lamin_tail_dom_sf"/>
</dbReference>
<dbReference type="PRINTS" id="PR00728">
    <property type="entry name" value="SIGNALPTASE"/>
</dbReference>
<evidence type="ECO:0000256" key="5">
    <source>
        <dbReference type="NCBIfam" id="TIGR02228"/>
    </source>
</evidence>
<dbReference type="SUPFAM" id="SSF74853">
    <property type="entry name" value="Lamin A/C globular tail domain"/>
    <property type="match status" value="1"/>
</dbReference>
<proteinExistence type="predicted"/>
<comment type="subcellular location">
    <subcellularLocation>
        <location evidence="1">Membrane</location>
    </subcellularLocation>
</comment>
<dbReference type="CDD" id="cd06530">
    <property type="entry name" value="S26_SPase_I"/>
    <property type="match status" value="1"/>
</dbReference>
<evidence type="ECO:0000313" key="9">
    <source>
        <dbReference type="Proteomes" id="UP000233417"/>
    </source>
</evidence>
<feature type="transmembrane region" description="Helical" evidence="6">
    <location>
        <begin position="12"/>
        <end position="29"/>
    </location>
</feature>
<dbReference type="AlphaFoldDB" id="A0A2N2F3V6"/>
<evidence type="ECO:0000313" key="8">
    <source>
        <dbReference type="EMBL" id="PKN02833.1"/>
    </source>
</evidence>
<dbReference type="NCBIfam" id="TIGR02228">
    <property type="entry name" value="sigpep_I_arch"/>
    <property type="match status" value="1"/>
</dbReference>
<evidence type="ECO:0000256" key="1">
    <source>
        <dbReference type="ARBA" id="ARBA00004370"/>
    </source>
</evidence>
<protein>
    <recommendedName>
        <fullName evidence="5">Signal peptidase I</fullName>
        <ecNumber evidence="5">3.4.21.89</ecNumber>
    </recommendedName>
</protein>
<feature type="transmembrane region" description="Helical" evidence="6">
    <location>
        <begin position="131"/>
        <end position="151"/>
    </location>
</feature>
<dbReference type="EC" id="3.4.21.89" evidence="5"/>
<dbReference type="Proteomes" id="UP000233417">
    <property type="component" value="Unassembled WGS sequence"/>
</dbReference>
<dbReference type="GO" id="GO:0004252">
    <property type="term" value="F:serine-type endopeptidase activity"/>
    <property type="evidence" value="ECO:0007669"/>
    <property type="project" value="UniProtKB-UniRule"/>
</dbReference>
<evidence type="ECO:0000259" key="7">
    <source>
        <dbReference type="PROSITE" id="PS51841"/>
    </source>
</evidence>
<dbReference type="SUPFAM" id="SSF51306">
    <property type="entry name" value="LexA/Signal peptidase"/>
    <property type="match status" value="1"/>
</dbReference>
<dbReference type="GO" id="GO:0009003">
    <property type="term" value="F:signal peptidase activity"/>
    <property type="evidence" value="ECO:0007669"/>
    <property type="project" value="UniProtKB-EC"/>
</dbReference>
<dbReference type="Gene3D" id="2.10.109.10">
    <property type="entry name" value="Umud Fragment, subunit A"/>
    <property type="match status" value="1"/>
</dbReference>
<accession>A0A2N2F3V6</accession>
<organism evidence="8 9">
    <name type="scientific">Candidatus Dojkabacteria bacterium HGW-Dojkabacteria-1</name>
    <dbReference type="NCBI Taxonomy" id="2013761"/>
    <lineage>
        <taxon>Bacteria</taxon>
        <taxon>Candidatus Dojkabacteria</taxon>
    </lineage>
</organism>
<name>A0A2N2F3V6_9BACT</name>
<dbReference type="EMBL" id="PHAO01000001">
    <property type="protein sequence ID" value="PKN02833.1"/>
    <property type="molecule type" value="Genomic_DNA"/>
</dbReference>
<dbReference type="GO" id="GO:0006465">
    <property type="term" value="P:signal peptide processing"/>
    <property type="evidence" value="ECO:0007669"/>
    <property type="project" value="UniProtKB-UniRule"/>
</dbReference>
<dbReference type="GO" id="GO:0016020">
    <property type="term" value="C:membrane"/>
    <property type="evidence" value="ECO:0007669"/>
    <property type="project" value="UniProtKB-SubCell"/>
</dbReference>
<dbReference type="PANTHER" id="PTHR10806:SF6">
    <property type="entry name" value="SIGNAL PEPTIDASE COMPLEX CATALYTIC SUBUNIT SEC11"/>
    <property type="match status" value="1"/>
</dbReference>
<dbReference type="InterPro" id="IPR001733">
    <property type="entry name" value="Peptidase_S26B"/>
</dbReference>
<dbReference type="InterPro" id="IPR001322">
    <property type="entry name" value="Lamin_tail_dom"/>
</dbReference>
<evidence type="ECO:0000256" key="6">
    <source>
        <dbReference type="SAM" id="Phobius"/>
    </source>
</evidence>
<dbReference type="Gene3D" id="2.60.40.1260">
    <property type="entry name" value="Lamin Tail domain"/>
    <property type="match status" value="1"/>
</dbReference>
<gene>
    <name evidence="8" type="ORF">CVU76_02295</name>
</gene>
<feature type="domain" description="LTD" evidence="7">
    <location>
        <begin position="222"/>
        <end position="350"/>
    </location>
</feature>
<evidence type="ECO:0000256" key="3">
    <source>
        <dbReference type="ARBA" id="ARBA00022989"/>
    </source>
</evidence>
<dbReference type="Pfam" id="PF10502">
    <property type="entry name" value="Peptidase_S26"/>
    <property type="match status" value="1"/>
</dbReference>
<keyword evidence="3 6" id="KW-1133">Transmembrane helix</keyword>
<dbReference type="InterPro" id="IPR019533">
    <property type="entry name" value="Peptidase_S26"/>
</dbReference>
<keyword evidence="2 6" id="KW-0812">Transmembrane</keyword>